<dbReference type="Pfam" id="PF02518">
    <property type="entry name" value="HATPase_c"/>
    <property type="match status" value="1"/>
</dbReference>
<dbReference type="SMART" id="SM00387">
    <property type="entry name" value="HATPase_c"/>
    <property type="match status" value="1"/>
</dbReference>
<dbReference type="EMBL" id="CP028519">
    <property type="protein sequence ID" value="AVY95044.1"/>
    <property type="molecule type" value="Genomic_DNA"/>
</dbReference>
<dbReference type="OrthoDB" id="8583694at2"/>
<evidence type="ECO:0000256" key="9">
    <source>
        <dbReference type="ARBA" id="ARBA00023012"/>
    </source>
</evidence>
<reference evidence="15 16" key="1">
    <citation type="submission" date="2018-04" db="EMBL/GenBank/DDBJ databases">
        <title>Denitrifier Microvirgula.</title>
        <authorList>
            <person name="Anderson E."/>
            <person name="Jang J."/>
            <person name="Ishii S."/>
        </authorList>
    </citation>
    <scope>NUCLEOTIDE SEQUENCE [LARGE SCALE GENOMIC DNA]</scope>
    <source>
        <strain evidence="15 16">BE2.4</strain>
    </source>
</reference>
<keyword evidence="7 15" id="KW-0418">Kinase</keyword>
<dbReference type="Pfam" id="PF00512">
    <property type="entry name" value="HisKA"/>
    <property type="match status" value="1"/>
</dbReference>
<proteinExistence type="predicted"/>
<dbReference type="InterPro" id="IPR003594">
    <property type="entry name" value="HATPase_dom"/>
</dbReference>
<evidence type="ECO:0000256" key="12">
    <source>
        <dbReference type="SAM" id="SignalP"/>
    </source>
</evidence>
<dbReference type="PROSITE" id="PS50885">
    <property type="entry name" value="HAMP"/>
    <property type="match status" value="1"/>
</dbReference>
<dbReference type="SUPFAM" id="SSF55874">
    <property type="entry name" value="ATPase domain of HSP90 chaperone/DNA topoisomerase II/histidine kinase"/>
    <property type="match status" value="1"/>
</dbReference>
<evidence type="ECO:0000313" key="16">
    <source>
        <dbReference type="Proteomes" id="UP000244173"/>
    </source>
</evidence>
<feature type="domain" description="HAMP" evidence="14">
    <location>
        <begin position="162"/>
        <end position="215"/>
    </location>
</feature>
<dbReference type="EC" id="2.7.13.3" evidence="3"/>
<sequence length="437" mass="47317">MNYSLRFRLCAWITAAVLLAAALAGFASFESARTEANELQDAQLTQIGTLLDARDLSVPPPQNLASTTTDPDLYIEVQILGRPDVGDKAVFPSNLLDGLHTLSINHEEWRLYVISLDNGDRIAVGQRTAERDEIANIGAMSTIVPLLVLIPILLTMIIGVITLALRPVARLSQQIDHDPNRCLQSPLSIAQLPDEVAPLVRSINRLLARQSRQLEQQKRFISDAAHELRSPMTALMLQAENLSAADMSETARERLQRLQAGLGRSAALIEQLLSLSRAQAQTAAATQSVRLVDVLHKVLEDLVPQAQARDIDIGVVAHDDVGVAAYELDVATLMRNLLDNAIKYTPPGGTIDIGIHHVGDEATFEVRDSGTGVPDNLIDQLWRPFFRVPGTTAPGAGLGLSIVSNIVDKLSGRVSVRNVAPDEGRGLIIAVHLPAQP</sequence>
<evidence type="ECO:0000256" key="5">
    <source>
        <dbReference type="ARBA" id="ARBA00022679"/>
    </source>
</evidence>
<dbReference type="InterPro" id="IPR004358">
    <property type="entry name" value="Sig_transdc_His_kin-like_C"/>
</dbReference>
<dbReference type="GO" id="GO:0000155">
    <property type="term" value="F:phosphorelay sensor kinase activity"/>
    <property type="evidence" value="ECO:0007669"/>
    <property type="project" value="InterPro"/>
</dbReference>
<feature type="domain" description="Histidine kinase" evidence="13">
    <location>
        <begin position="223"/>
        <end position="437"/>
    </location>
</feature>
<dbReference type="InterPro" id="IPR036097">
    <property type="entry name" value="HisK_dim/P_sf"/>
</dbReference>
<evidence type="ECO:0000259" key="13">
    <source>
        <dbReference type="PROSITE" id="PS50109"/>
    </source>
</evidence>
<dbReference type="PANTHER" id="PTHR45436:SF15">
    <property type="entry name" value="SENSOR HISTIDINE KINASE CUSS"/>
    <property type="match status" value="1"/>
</dbReference>
<evidence type="ECO:0000256" key="10">
    <source>
        <dbReference type="ARBA" id="ARBA00023136"/>
    </source>
</evidence>
<dbReference type="Gene3D" id="1.10.287.130">
    <property type="match status" value="1"/>
</dbReference>
<evidence type="ECO:0000256" key="7">
    <source>
        <dbReference type="ARBA" id="ARBA00022777"/>
    </source>
</evidence>
<evidence type="ECO:0000256" key="3">
    <source>
        <dbReference type="ARBA" id="ARBA00012438"/>
    </source>
</evidence>
<dbReference type="InterPro" id="IPR036890">
    <property type="entry name" value="HATPase_C_sf"/>
</dbReference>
<dbReference type="SUPFAM" id="SSF47384">
    <property type="entry name" value="Homodimeric domain of signal transducing histidine kinase"/>
    <property type="match status" value="1"/>
</dbReference>
<feature type="signal peptide" evidence="12">
    <location>
        <begin position="1"/>
        <end position="32"/>
    </location>
</feature>
<dbReference type="KEGG" id="maer:DAI18_14075"/>
<evidence type="ECO:0000256" key="8">
    <source>
        <dbReference type="ARBA" id="ARBA00022989"/>
    </source>
</evidence>
<keyword evidence="10 11" id="KW-0472">Membrane</keyword>
<keyword evidence="4" id="KW-0597">Phosphoprotein</keyword>
<dbReference type="Gene3D" id="3.30.565.10">
    <property type="entry name" value="Histidine kinase-like ATPase, C-terminal domain"/>
    <property type="match status" value="1"/>
</dbReference>
<protein>
    <recommendedName>
        <fullName evidence="3">histidine kinase</fullName>
        <ecNumber evidence="3">2.7.13.3</ecNumber>
    </recommendedName>
</protein>
<evidence type="ECO:0000313" key="15">
    <source>
        <dbReference type="EMBL" id="AVY95044.1"/>
    </source>
</evidence>
<dbReference type="AlphaFoldDB" id="A0A2S0PCD4"/>
<dbReference type="InterPro" id="IPR005467">
    <property type="entry name" value="His_kinase_dom"/>
</dbReference>
<accession>A0A2S0PCD4</accession>
<keyword evidence="8 11" id="KW-1133">Transmembrane helix</keyword>
<dbReference type="InterPro" id="IPR050428">
    <property type="entry name" value="TCS_sensor_his_kinase"/>
</dbReference>
<evidence type="ECO:0000256" key="6">
    <source>
        <dbReference type="ARBA" id="ARBA00022692"/>
    </source>
</evidence>
<dbReference type="SMART" id="SM00388">
    <property type="entry name" value="HisKA"/>
    <property type="match status" value="1"/>
</dbReference>
<gene>
    <name evidence="15" type="ORF">DAI18_14075</name>
</gene>
<dbReference type="PROSITE" id="PS50109">
    <property type="entry name" value="HIS_KIN"/>
    <property type="match status" value="1"/>
</dbReference>
<dbReference type="CDD" id="cd00082">
    <property type="entry name" value="HisKA"/>
    <property type="match status" value="1"/>
</dbReference>
<dbReference type="PRINTS" id="PR00344">
    <property type="entry name" value="BCTRLSENSOR"/>
</dbReference>
<keyword evidence="9" id="KW-0902">Two-component regulatory system</keyword>
<organism evidence="15 16">
    <name type="scientific">Microvirgula aerodenitrificans</name>
    <dbReference type="NCBI Taxonomy" id="57480"/>
    <lineage>
        <taxon>Bacteria</taxon>
        <taxon>Pseudomonadati</taxon>
        <taxon>Pseudomonadota</taxon>
        <taxon>Betaproteobacteria</taxon>
        <taxon>Neisseriales</taxon>
        <taxon>Aquaspirillaceae</taxon>
        <taxon>Microvirgula</taxon>
    </lineage>
</organism>
<keyword evidence="16" id="KW-1185">Reference proteome</keyword>
<dbReference type="PANTHER" id="PTHR45436">
    <property type="entry name" value="SENSOR HISTIDINE KINASE YKOH"/>
    <property type="match status" value="1"/>
</dbReference>
<dbReference type="RefSeq" id="WP_107889724.1">
    <property type="nucleotide sequence ID" value="NZ_CP028519.1"/>
</dbReference>
<evidence type="ECO:0000256" key="11">
    <source>
        <dbReference type="SAM" id="Phobius"/>
    </source>
</evidence>
<dbReference type="Proteomes" id="UP000244173">
    <property type="component" value="Chromosome"/>
</dbReference>
<feature type="chain" id="PRO_5015541627" description="histidine kinase" evidence="12">
    <location>
        <begin position="33"/>
        <end position="437"/>
    </location>
</feature>
<evidence type="ECO:0000256" key="4">
    <source>
        <dbReference type="ARBA" id="ARBA00022553"/>
    </source>
</evidence>
<comment type="subcellular location">
    <subcellularLocation>
        <location evidence="2">Membrane</location>
        <topology evidence="2">Multi-pass membrane protein</topology>
    </subcellularLocation>
</comment>
<keyword evidence="12" id="KW-0732">Signal</keyword>
<feature type="transmembrane region" description="Helical" evidence="11">
    <location>
        <begin position="143"/>
        <end position="165"/>
    </location>
</feature>
<evidence type="ECO:0000256" key="2">
    <source>
        <dbReference type="ARBA" id="ARBA00004141"/>
    </source>
</evidence>
<keyword evidence="6 11" id="KW-0812">Transmembrane</keyword>
<dbReference type="InterPro" id="IPR003661">
    <property type="entry name" value="HisK_dim/P_dom"/>
</dbReference>
<dbReference type="GO" id="GO:0005886">
    <property type="term" value="C:plasma membrane"/>
    <property type="evidence" value="ECO:0007669"/>
    <property type="project" value="TreeGrafter"/>
</dbReference>
<comment type="catalytic activity">
    <reaction evidence="1">
        <text>ATP + protein L-histidine = ADP + protein N-phospho-L-histidine.</text>
        <dbReference type="EC" id="2.7.13.3"/>
    </reaction>
</comment>
<name>A0A2S0PCD4_9NEIS</name>
<evidence type="ECO:0000259" key="14">
    <source>
        <dbReference type="PROSITE" id="PS50885"/>
    </source>
</evidence>
<evidence type="ECO:0000256" key="1">
    <source>
        <dbReference type="ARBA" id="ARBA00000085"/>
    </source>
</evidence>
<dbReference type="InterPro" id="IPR003660">
    <property type="entry name" value="HAMP_dom"/>
</dbReference>
<keyword evidence="5" id="KW-0808">Transferase</keyword>
<dbReference type="STRING" id="1122240.GCA_000620105_01473"/>